<dbReference type="STRING" id="1121476.SAMN02745751_00679"/>
<organism evidence="4 5">
    <name type="scientific">Dethiosulfatibacter aminovorans DSM 17477</name>
    <dbReference type="NCBI Taxonomy" id="1121476"/>
    <lineage>
        <taxon>Bacteria</taxon>
        <taxon>Bacillati</taxon>
        <taxon>Bacillota</taxon>
        <taxon>Tissierellia</taxon>
        <taxon>Dethiosulfatibacter</taxon>
    </lineage>
</organism>
<dbReference type="Proteomes" id="UP000184052">
    <property type="component" value="Unassembled WGS sequence"/>
</dbReference>
<evidence type="ECO:0000313" key="5">
    <source>
        <dbReference type="Proteomes" id="UP000184052"/>
    </source>
</evidence>
<feature type="transmembrane region" description="Helical" evidence="2">
    <location>
        <begin position="146"/>
        <end position="167"/>
    </location>
</feature>
<accession>A0A1M6CEI9</accession>
<feature type="transmembrane region" description="Helical" evidence="2">
    <location>
        <begin position="7"/>
        <end position="28"/>
    </location>
</feature>
<dbReference type="InterPro" id="IPR000620">
    <property type="entry name" value="EamA_dom"/>
</dbReference>
<feature type="transmembrane region" description="Helical" evidence="2">
    <location>
        <begin position="267"/>
        <end position="286"/>
    </location>
</feature>
<evidence type="ECO:0000256" key="2">
    <source>
        <dbReference type="SAM" id="Phobius"/>
    </source>
</evidence>
<reference evidence="4 5" key="1">
    <citation type="submission" date="2016-11" db="EMBL/GenBank/DDBJ databases">
        <authorList>
            <person name="Jaros S."/>
            <person name="Januszkiewicz K."/>
            <person name="Wedrychowicz H."/>
        </authorList>
    </citation>
    <scope>NUCLEOTIDE SEQUENCE [LARGE SCALE GENOMIC DNA]</scope>
    <source>
        <strain evidence="4 5">DSM 17477</strain>
    </source>
</reference>
<dbReference type="RefSeq" id="WP_073047104.1">
    <property type="nucleotide sequence ID" value="NZ_FQZL01000005.1"/>
</dbReference>
<gene>
    <name evidence="4" type="ORF">SAMN02745751_00679</name>
</gene>
<dbReference type="GO" id="GO:0016020">
    <property type="term" value="C:membrane"/>
    <property type="evidence" value="ECO:0007669"/>
    <property type="project" value="InterPro"/>
</dbReference>
<comment type="similarity">
    <text evidence="1">Belongs to the EamA transporter family.</text>
</comment>
<keyword evidence="5" id="KW-1185">Reference proteome</keyword>
<dbReference type="Gene3D" id="1.10.3730.20">
    <property type="match status" value="1"/>
</dbReference>
<dbReference type="AlphaFoldDB" id="A0A1M6CEI9"/>
<feature type="transmembrane region" description="Helical" evidence="2">
    <location>
        <begin position="179"/>
        <end position="202"/>
    </location>
</feature>
<feature type="transmembrane region" description="Helical" evidence="2">
    <location>
        <begin position="96"/>
        <end position="115"/>
    </location>
</feature>
<dbReference type="EMBL" id="FQZL01000005">
    <property type="protein sequence ID" value="SHI59396.1"/>
    <property type="molecule type" value="Genomic_DNA"/>
</dbReference>
<sequence length="301" mass="32799">MNKIRGIFMIIVATAGMGFLPFFSKVGFSNGFNAYTLILFRCMFAAAILVPYMRIKKIDYRIGKEFFWELAAVSFFCYGLMMLAVVSSYALIPTGIATTLHFIYPAAVLLGSTVFYREKLTLEKAAAVIIAMVGIFLLSVEKGSVALNLPGVILALLSGVLYAAYILRASHGRIREMNSFVLVYYLAVFNIFFIAAFAFATGNLNFDITYVGYADVLALSVLSIFVMALFKSGLNYVSSPTAAVLSTFEPLTSIVVGVLLLGESFTFRSGIGAAVIIAAVIFISFIEKKSEDKAVRAEGMQ</sequence>
<keyword evidence="2" id="KW-0812">Transmembrane</keyword>
<dbReference type="SUPFAM" id="SSF103481">
    <property type="entry name" value="Multidrug resistance efflux transporter EmrE"/>
    <property type="match status" value="2"/>
</dbReference>
<name>A0A1M6CEI9_9FIRM</name>
<evidence type="ECO:0000256" key="1">
    <source>
        <dbReference type="ARBA" id="ARBA00007362"/>
    </source>
</evidence>
<evidence type="ECO:0000313" key="4">
    <source>
        <dbReference type="EMBL" id="SHI59396.1"/>
    </source>
</evidence>
<feature type="transmembrane region" description="Helical" evidence="2">
    <location>
        <begin position="242"/>
        <end position="261"/>
    </location>
</feature>
<protein>
    <submittedName>
        <fullName evidence="4">Threonine/homoserine efflux transporter RhtA</fullName>
    </submittedName>
</protein>
<dbReference type="InterPro" id="IPR037185">
    <property type="entry name" value="EmrE-like"/>
</dbReference>
<feature type="transmembrane region" description="Helical" evidence="2">
    <location>
        <begin position="66"/>
        <end position="90"/>
    </location>
</feature>
<feature type="transmembrane region" description="Helical" evidence="2">
    <location>
        <begin position="122"/>
        <end position="140"/>
    </location>
</feature>
<dbReference type="PANTHER" id="PTHR22911:SF137">
    <property type="entry name" value="SOLUTE CARRIER FAMILY 35 MEMBER G2-RELATED"/>
    <property type="match status" value="1"/>
</dbReference>
<proteinExistence type="inferred from homology"/>
<evidence type="ECO:0000259" key="3">
    <source>
        <dbReference type="Pfam" id="PF00892"/>
    </source>
</evidence>
<feature type="domain" description="EamA" evidence="3">
    <location>
        <begin position="5"/>
        <end position="139"/>
    </location>
</feature>
<feature type="transmembrane region" description="Helical" evidence="2">
    <location>
        <begin position="208"/>
        <end position="230"/>
    </location>
</feature>
<feature type="domain" description="EamA" evidence="3">
    <location>
        <begin position="150"/>
        <end position="284"/>
    </location>
</feature>
<dbReference type="PANTHER" id="PTHR22911">
    <property type="entry name" value="ACYL-MALONYL CONDENSING ENZYME-RELATED"/>
    <property type="match status" value="1"/>
</dbReference>
<feature type="transmembrane region" description="Helical" evidence="2">
    <location>
        <begin position="34"/>
        <end position="54"/>
    </location>
</feature>
<keyword evidence="2" id="KW-0472">Membrane</keyword>
<keyword evidence="2" id="KW-1133">Transmembrane helix</keyword>
<dbReference type="Pfam" id="PF00892">
    <property type="entry name" value="EamA"/>
    <property type="match status" value="2"/>
</dbReference>